<accession>A0A5H2XRC7</accession>
<gene>
    <name evidence="1" type="ORF">Prudu_1466S001300</name>
</gene>
<organism evidence="1">
    <name type="scientific">Prunus dulcis</name>
    <name type="common">Almond</name>
    <name type="synonym">Amygdalus dulcis</name>
    <dbReference type="NCBI Taxonomy" id="3755"/>
    <lineage>
        <taxon>Eukaryota</taxon>
        <taxon>Viridiplantae</taxon>
        <taxon>Streptophyta</taxon>
        <taxon>Embryophyta</taxon>
        <taxon>Tracheophyta</taxon>
        <taxon>Spermatophyta</taxon>
        <taxon>Magnoliopsida</taxon>
        <taxon>eudicotyledons</taxon>
        <taxon>Gunneridae</taxon>
        <taxon>Pentapetalae</taxon>
        <taxon>rosids</taxon>
        <taxon>fabids</taxon>
        <taxon>Rosales</taxon>
        <taxon>Rosaceae</taxon>
        <taxon>Amygdaloideae</taxon>
        <taxon>Amygdaleae</taxon>
        <taxon>Prunus</taxon>
    </lineage>
</organism>
<sequence length="87" mass="9821">MLKSKNHCGNNSRCFWATKYDECSRFIISSCSSKYAIISSQLFSTNQCATSMSFLENDSPRPGSPKGRALWEKTKSFSFLIPPSLLR</sequence>
<evidence type="ECO:0000313" key="1">
    <source>
        <dbReference type="EMBL" id="BBN70387.1"/>
    </source>
</evidence>
<name>A0A5H2XRC7_PRUDU</name>
<reference evidence="1" key="1">
    <citation type="journal article" date="2019" name="Science">
        <title>Mutation of a bHLH transcription factor allowed almond domestication.</title>
        <authorList>
            <person name="Sanchez-Perez R."/>
            <person name="Pavan S."/>
            <person name="Mazzeo R."/>
            <person name="Moldovan C."/>
            <person name="Aiese Cigliano R."/>
            <person name="Del Cueto J."/>
            <person name="Ricciardi F."/>
            <person name="Lotti C."/>
            <person name="Ricciardi L."/>
            <person name="Dicenta F."/>
            <person name="Lopez-Marques R.L."/>
            <person name="Lindberg Moller B."/>
        </authorList>
    </citation>
    <scope>NUCLEOTIDE SEQUENCE</scope>
</reference>
<dbReference type="AlphaFoldDB" id="A0A5H2XRC7"/>
<protein>
    <submittedName>
        <fullName evidence="1">Uncharacterized protein</fullName>
    </submittedName>
</protein>
<dbReference type="EMBL" id="AP021803">
    <property type="protein sequence ID" value="BBN70387.1"/>
    <property type="molecule type" value="Genomic_DNA"/>
</dbReference>
<proteinExistence type="predicted"/>